<evidence type="ECO:0000256" key="1">
    <source>
        <dbReference type="ARBA" id="ARBA00023319"/>
    </source>
</evidence>
<dbReference type="FunFam" id="2.60.40.10:FF:000107">
    <property type="entry name" value="Myosin, light chain kinase a"/>
    <property type="match status" value="1"/>
</dbReference>
<dbReference type="EMBL" id="KN746414">
    <property type="protein sequence ID" value="KIH51501.1"/>
    <property type="molecule type" value="Genomic_DNA"/>
</dbReference>
<reference evidence="3 4" key="1">
    <citation type="submission" date="2013-12" db="EMBL/GenBank/DDBJ databases">
        <title>Draft genome of the parsitic nematode Ancylostoma duodenale.</title>
        <authorList>
            <person name="Mitreva M."/>
        </authorList>
    </citation>
    <scope>NUCLEOTIDE SEQUENCE [LARGE SCALE GENOMIC DNA]</scope>
    <source>
        <strain evidence="3 4">Zhejiang</strain>
    </source>
</reference>
<dbReference type="InterPro" id="IPR013783">
    <property type="entry name" value="Ig-like_fold"/>
</dbReference>
<dbReference type="PANTHER" id="PTHR47633">
    <property type="entry name" value="IMMUNOGLOBULIN"/>
    <property type="match status" value="1"/>
</dbReference>
<keyword evidence="1" id="KW-0393">Immunoglobulin domain</keyword>
<dbReference type="Pfam" id="PF07679">
    <property type="entry name" value="I-set"/>
    <property type="match status" value="1"/>
</dbReference>
<proteinExistence type="predicted"/>
<protein>
    <submittedName>
        <fullName evidence="3">Immunoglobulin I-set domain protein</fullName>
    </submittedName>
</protein>
<feature type="domain" description="Immunoglobulin I-set" evidence="2">
    <location>
        <begin position="17"/>
        <end position="90"/>
    </location>
</feature>
<dbReference type="SUPFAM" id="SSF48726">
    <property type="entry name" value="Immunoglobulin"/>
    <property type="match status" value="2"/>
</dbReference>
<dbReference type="OrthoDB" id="6019866at2759"/>
<dbReference type="InterPro" id="IPR013098">
    <property type="entry name" value="Ig_I-set"/>
</dbReference>
<dbReference type="Gene3D" id="2.60.40.10">
    <property type="entry name" value="Immunoglobulins"/>
    <property type="match status" value="2"/>
</dbReference>
<dbReference type="InterPro" id="IPR036179">
    <property type="entry name" value="Ig-like_dom_sf"/>
</dbReference>
<dbReference type="AlphaFoldDB" id="A0A0C2G362"/>
<name>A0A0C2G362_9BILA</name>
<gene>
    <name evidence="3" type="ORF">ANCDUO_18413</name>
</gene>
<accession>A0A0C2G362</accession>
<evidence type="ECO:0000313" key="4">
    <source>
        <dbReference type="Proteomes" id="UP000054047"/>
    </source>
</evidence>
<sequence length="161" mass="17685">MVPMFTGNNPTMFSPAQIQIQVKITGFPEPTVKWSINDKLIEESSTVMTSHIEHEYTLKITETTTTHTGTVKVTAENTVGSDSRTAELKVEPALVAPNFKSQMADTVVKVDEALNMEVALETPQPGTSVKWYNNGKELQQGPGVQVTWRFKGLFTVILGSS</sequence>
<dbReference type="Proteomes" id="UP000054047">
    <property type="component" value="Unassembled WGS sequence"/>
</dbReference>
<organism evidence="3 4">
    <name type="scientific">Ancylostoma duodenale</name>
    <dbReference type="NCBI Taxonomy" id="51022"/>
    <lineage>
        <taxon>Eukaryota</taxon>
        <taxon>Metazoa</taxon>
        <taxon>Ecdysozoa</taxon>
        <taxon>Nematoda</taxon>
        <taxon>Chromadorea</taxon>
        <taxon>Rhabditida</taxon>
        <taxon>Rhabditina</taxon>
        <taxon>Rhabditomorpha</taxon>
        <taxon>Strongyloidea</taxon>
        <taxon>Ancylostomatidae</taxon>
        <taxon>Ancylostomatinae</taxon>
        <taxon>Ancylostoma</taxon>
    </lineage>
</organism>
<evidence type="ECO:0000259" key="2">
    <source>
        <dbReference type="Pfam" id="PF07679"/>
    </source>
</evidence>
<keyword evidence="4" id="KW-1185">Reference proteome</keyword>
<evidence type="ECO:0000313" key="3">
    <source>
        <dbReference type="EMBL" id="KIH51501.1"/>
    </source>
</evidence>